<evidence type="ECO:0000313" key="3">
    <source>
        <dbReference type="Proteomes" id="UP000006454"/>
    </source>
</evidence>
<dbReference type="AlphaFoldDB" id="Q7P402"/>
<evidence type="ECO:0000313" key="2">
    <source>
        <dbReference type="EMBL" id="EAA23338.1"/>
    </source>
</evidence>
<reference evidence="2 3" key="1">
    <citation type="journal article" date="2003" name="Genome Res.">
        <title>Genome analysis of F. nucleatum sub spp vincentii and its comparison with the genome of F. nucleatum ATCC 25586.</title>
        <authorList>
            <person name="Kapatral V."/>
            <person name="Ivanova N."/>
            <person name="Anderson I."/>
            <person name="Reznik G."/>
            <person name="Bhattacharyya A."/>
            <person name="Gardner W.L."/>
            <person name="Mikhailova N."/>
            <person name="Lapidus A."/>
            <person name="Larsen N."/>
            <person name="D'Souza M."/>
            <person name="Walunas T."/>
            <person name="Haselkorn R."/>
            <person name="Overbeek R."/>
            <person name="Kyrpides N."/>
        </authorList>
    </citation>
    <scope>NUCLEOTIDE SEQUENCE [LARGE SCALE GENOMIC DNA]</scope>
    <source>
        <strain evidence="2 3">ATCC 49256</strain>
    </source>
</reference>
<dbReference type="Proteomes" id="UP000006454">
    <property type="component" value="Unassembled WGS sequence"/>
</dbReference>
<protein>
    <submittedName>
        <fullName evidence="2">Uncharacterized protein</fullName>
    </submittedName>
</protein>
<organism evidence="2 3">
    <name type="scientific">Fusobacterium vincentii ATCC 49256</name>
    <dbReference type="NCBI Taxonomy" id="209882"/>
    <lineage>
        <taxon>Bacteria</taxon>
        <taxon>Fusobacteriati</taxon>
        <taxon>Fusobacteriota</taxon>
        <taxon>Fusobacteriia</taxon>
        <taxon>Fusobacteriales</taxon>
        <taxon>Fusobacteriaceae</taxon>
        <taxon>Fusobacterium</taxon>
    </lineage>
</organism>
<keyword evidence="1" id="KW-1133">Transmembrane helix</keyword>
<keyword evidence="1" id="KW-0472">Membrane</keyword>
<dbReference type="EMBL" id="AABF01000151">
    <property type="protein sequence ID" value="EAA23338.1"/>
    <property type="molecule type" value="Genomic_DNA"/>
</dbReference>
<evidence type="ECO:0000256" key="1">
    <source>
        <dbReference type="SAM" id="Phobius"/>
    </source>
</evidence>
<sequence length="79" mass="9470">MDIYQNKGCQFRVILDFVHNTIIEIKKPKNFGQFYLHYFMVTIILTQIIYSLFNLFIITQGEGIEYTYLSRKCLLHSKN</sequence>
<accession>Q7P402</accession>
<comment type="caution">
    <text evidence="2">The sequence shown here is derived from an EMBL/GenBank/DDBJ whole genome shotgun (WGS) entry which is preliminary data.</text>
</comment>
<gene>
    <name evidence="2" type="ORF">FNV0272</name>
</gene>
<proteinExistence type="predicted"/>
<feature type="transmembrane region" description="Helical" evidence="1">
    <location>
        <begin position="35"/>
        <end position="58"/>
    </location>
</feature>
<keyword evidence="1" id="KW-0812">Transmembrane</keyword>
<name>Q7P402_FUSVC</name>